<dbReference type="PANTHER" id="PTHR19328">
    <property type="entry name" value="HEDGEHOG-INTERACTING PROTEIN"/>
    <property type="match status" value="1"/>
</dbReference>
<keyword evidence="4" id="KW-1185">Reference proteome</keyword>
<dbReference type="InterPro" id="IPR011042">
    <property type="entry name" value="6-blade_b-propeller_TolB-like"/>
</dbReference>
<evidence type="ECO:0000259" key="2">
    <source>
        <dbReference type="Pfam" id="PF07995"/>
    </source>
</evidence>
<sequence length="490" mass="52498">MKYRSTALVAVSALALGVTLATSVPATAGGPTGPSSPASGPEFTKSVLATGLNDPYELLWGPDGQLWSTEKSGLKVTRIDPDTGETTTVLDLTNEAHHTEGGQDGVLGLAFQEPDPHRGGDGSGGDTYVYVSYTYMTDTPAEVTGETRRLKIVRYTLDCDDHTLSDPEEILTGLPSGTDHQSARLRIGQDGKLYYTVGDQGANQLAHFCNPNWAQRLPTQDEVDQGAWFGPYQGKILRIDPDGSVPEDNPVIGGVRSHVISYGHRNSQGLDFAPNGTLYQSDQGPKTDDEVNIINPGNNYGWPHVVGWRDDRAYAYANWSASAPTPCADLTYDDIDVPPSVPQQKETDWNGAFVPPISTLGTTVDSGFDFRDPKCAEGGLYFICYPTVAPSSLTYYAKDGVPGWKDSLLLTTLKDGSVFRLKVSPDGGGVGEPERIWTSQNRYRAIALSPDGGTVYVATDSAGLVRDVNTGAPSAELENPGSVLAFSVQR</sequence>
<reference evidence="4" key="1">
    <citation type="journal article" date="2019" name="Int. J. Syst. Evol. Microbiol.">
        <title>The Global Catalogue of Microorganisms (GCM) 10K type strain sequencing project: providing services to taxonomists for standard genome sequencing and annotation.</title>
        <authorList>
            <consortium name="The Broad Institute Genomics Platform"/>
            <consortium name="The Broad Institute Genome Sequencing Center for Infectious Disease"/>
            <person name="Wu L."/>
            <person name="Ma J."/>
        </authorList>
    </citation>
    <scope>NUCLEOTIDE SEQUENCE [LARGE SCALE GENOMIC DNA]</scope>
    <source>
        <strain evidence="4">JCM 12393</strain>
    </source>
</reference>
<dbReference type="EMBL" id="BAAAKJ010000251">
    <property type="protein sequence ID" value="GAA1402566.1"/>
    <property type="molecule type" value="Genomic_DNA"/>
</dbReference>
<organism evidence="3 4">
    <name type="scientific">Kitasatospora putterlickiae</name>
    <dbReference type="NCBI Taxonomy" id="221725"/>
    <lineage>
        <taxon>Bacteria</taxon>
        <taxon>Bacillati</taxon>
        <taxon>Actinomycetota</taxon>
        <taxon>Actinomycetes</taxon>
        <taxon>Kitasatosporales</taxon>
        <taxon>Streptomycetaceae</taxon>
        <taxon>Kitasatospora</taxon>
    </lineage>
</organism>
<dbReference type="InterPro" id="IPR019893">
    <property type="entry name" value="SndH-like"/>
</dbReference>
<evidence type="ECO:0000256" key="1">
    <source>
        <dbReference type="SAM" id="SignalP"/>
    </source>
</evidence>
<feature type="domain" description="Glucose/Sorbosone dehydrogenase" evidence="2">
    <location>
        <begin position="52"/>
        <end position="306"/>
    </location>
</feature>
<evidence type="ECO:0000313" key="3">
    <source>
        <dbReference type="EMBL" id="GAA1402566.1"/>
    </source>
</evidence>
<dbReference type="Pfam" id="PF07995">
    <property type="entry name" value="GSDH"/>
    <property type="match status" value="2"/>
</dbReference>
<accession>A0ABP4J3G7</accession>
<dbReference type="Proteomes" id="UP001499863">
    <property type="component" value="Unassembled WGS sequence"/>
</dbReference>
<dbReference type="RefSeq" id="WP_344338855.1">
    <property type="nucleotide sequence ID" value="NZ_BAAAKJ010000251.1"/>
</dbReference>
<dbReference type="SUPFAM" id="SSF50952">
    <property type="entry name" value="Soluble quinoprotein glucose dehydrogenase"/>
    <property type="match status" value="1"/>
</dbReference>
<gene>
    <name evidence="3" type="ORF">GCM10009639_46130</name>
</gene>
<evidence type="ECO:0000313" key="4">
    <source>
        <dbReference type="Proteomes" id="UP001499863"/>
    </source>
</evidence>
<dbReference type="NCBIfam" id="TIGR03606">
    <property type="entry name" value="non_repeat_PQQ"/>
    <property type="match status" value="1"/>
</dbReference>
<feature type="domain" description="Glucose/Sorbosone dehydrogenase" evidence="2">
    <location>
        <begin position="385"/>
        <end position="461"/>
    </location>
</feature>
<protein>
    <submittedName>
        <fullName evidence="3">PQQ-dependent sugar dehydrogenase</fullName>
    </submittedName>
</protein>
<dbReference type="PANTHER" id="PTHR19328:SF13">
    <property type="entry name" value="HIPL1 PROTEIN"/>
    <property type="match status" value="1"/>
</dbReference>
<comment type="caution">
    <text evidence="3">The sequence shown here is derived from an EMBL/GenBank/DDBJ whole genome shotgun (WGS) entry which is preliminary data.</text>
</comment>
<keyword evidence="1" id="KW-0732">Signal</keyword>
<dbReference type="Gene3D" id="2.120.10.30">
    <property type="entry name" value="TolB, C-terminal domain"/>
    <property type="match status" value="1"/>
</dbReference>
<feature type="signal peptide" evidence="1">
    <location>
        <begin position="1"/>
        <end position="28"/>
    </location>
</feature>
<dbReference type="InterPro" id="IPR012938">
    <property type="entry name" value="Glc/Sorbosone_DH"/>
</dbReference>
<dbReference type="InterPro" id="IPR011041">
    <property type="entry name" value="Quinoprot_gluc/sorb_DH_b-prop"/>
</dbReference>
<proteinExistence type="predicted"/>
<name>A0ABP4J3G7_9ACTN</name>
<feature type="chain" id="PRO_5046573931" evidence="1">
    <location>
        <begin position="29"/>
        <end position="490"/>
    </location>
</feature>